<feature type="transmembrane region" description="Helical" evidence="6">
    <location>
        <begin position="206"/>
        <end position="230"/>
    </location>
</feature>
<dbReference type="Proteomes" id="UP000002281">
    <property type="component" value="Chromosome 19"/>
</dbReference>
<reference evidence="7" key="2">
    <citation type="submission" date="2025-08" db="UniProtKB">
        <authorList>
            <consortium name="Ensembl"/>
        </authorList>
    </citation>
    <scope>IDENTIFICATION</scope>
    <source>
        <strain evidence="7">Thoroughbred</strain>
    </source>
</reference>
<dbReference type="InParanoid" id="F7BFB5"/>
<feature type="transmembrane region" description="Helical" evidence="6">
    <location>
        <begin position="296"/>
        <end position="317"/>
    </location>
</feature>
<dbReference type="VGNC" id="VGNC:24293">
    <property type="gene designation" value="TMEM45A"/>
</dbReference>
<evidence type="ECO:0000313" key="7">
    <source>
        <dbReference type="Ensembl" id="ENSECAP00000009712.4"/>
    </source>
</evidence>
<evidence type="ECO:0000256" key="4">
    <source>
        <dbReference type="ARBA" id="ARBA00022989"/>
    </source>
</evidence>
<dbReference type="STRING" id="9796.ENSECAP00000009712"/>
<keyword evidence="5 6" id="KW-0472">Membrane</keyword>
<keyword evidence="4 6" id="KW-1133">Transmembrane helix</keyword>
<feature type="transmembrane region" description="Helical" evidence="6">
    <location>
        <begin position="237"/>
        <end position="254"/>
    </location>
</feature>
<accession>F7BFB5</accession>
<evidence type="ECO:0000313" key="9">
    <source>
        <dbReference type="VGNC" id="VGNC:24293"/>
    </source>
</evidence>
<keyword evidence="8" id="KW-1185">Reference proteome</keyword>
<name>F7BFB5_HORSE</name>
<dbReference type="AlphaFoldDB" id="F7BFB5"/>
<feature type="transmembrane region" description="Helical" evidence="6">
    <location>
        <begin position="333"/>
        <end position="358"/>
    </location>
</feature>
<evidence type="ECO:0000256" key="2">
    <source>
        <dbReference type="ARBA" id="ARBA00006948"/>
    </source>
</evidence>
<dbReference type="Pfam" id="PF04819">
    <property type="entry name" value="DUF716"/>
    <property type="match status" value="1"/>
</dbReference>
<dbReference type="GeneTree" id="ENSGT00940000155530"/>
<dbReference type="InterPro" id="IPR006904">
    <property type="entry name" value="DUF716"/>
</dbReference>
<gene>
    <name evidence="7 9" type="primary">TMEM45A</name>
</gene>
<dbReference type="Bgee" id="ENSECAG00000011816">
    <property type="expression patterns" value="Expressed in articular cartilage of joint and 19 other cell types or tissues"/>
</dbReference>
<feature type="transmembrane region" description="Helical" evidence="6">
    <location>
        <begin position="266"/>
        <end position="284"/>
    </location>
</feature>
<comment type="subcellular location">
    <subcellularLocation>
        <location evidence="1">Membrane</location>
        <topology evidence="1">Multi-pass membrane protein</topology>
    </subcellularLocation>
</comment>
<dbReference type="PANTHER" id="PTHR16007">
    <property type="entry name" value="EPIDIDYMAL MEMBRANE PROTEIN E9-RELATED"/>
    <property type="match status" value="1"/>
</dbReference>
<evidence type="ECO:0000256" key="5">
    <source>
        <dbReference type="ARBA" id="ARBA00023136"/>
    </source>
</evidence>
<dbReference type="PANTHER" id="PTHR16007:SF21">
    <property type="entry name" value="TRANSMEMBRANE PROTEIN 45A"/>
    <property type="match status" value="1"/>
</dbReference>
<sequence>MVSSAYLMLDTLKLPIKKIYRGWPRGRVVKFARSAAGGPVFRWFESWARTWHCSSDHAEAASHMPQLEEPTTKNIQLCTGGLWGEKGKNKILKKKAFKKKIYRQFHIISSFKSADMGSFRGHALPGSFIFFTGAWWTAKCILKYACKKHKRTSYLGCKALFQRIEILEGIVLICMALTGMTGEQFVPAGPHLVLYDHKEGQWVRLLSWHHFTMYFFFGLLGVMNILCFTISSLPTSLTKLMLSNAFFVEAFIFYNHTHGREMLDIFLHQLLVLVTFLAGLVAFVELFTRTNVIVELLRTSLVLLQGSWLWQIGFVLYPPSGGPAWDPNDHDNIMFLTICFCWHYALTFIVIGVIYAFVTWLVTSRLRRFCPSEVGLLKTADREQESEEEMRF</sequence>
<evidence type="ECO:0000256" key="6">
    <source>
        <dbReference type="SAM" id="Phobius"/>
    </source>
</evidence>
<reference evidence="7" key="3">
    <citation type="submission" date="2025-09" db="UniProtKB">
        <authorList>
            <consortium name="Ensembl"/>
        </authorList>
    </citation>
    <scope>IDENTIFICATION</scope>
    <source>
        <strain evidence="7">Thoroughbred</strain>
    </source>
</reference>
<dbReference type="Ensembl" id="ENSECAT00000012306.4">
    <property type="protein sequence ID" value="ENSECAP00000009712.4"/>
    <property type="gene ID" value="ENSECAG00000011816.4"/>
</dbReference>
<protein>
    <submittedName>
        <fullName evidence="7">Transmembrane protein 45A</fullName>
    </submittedName>
</protein>
<proteinExistence type="inferred from homology"/>
<dbReference type="GO" id="GO:0016020">
    <property type="term" value="C:membrane"/>
    <property type="evidence" value="ECO:0007669"/>
    <property type="project" value="UniProtKB-SubCell"/>
</dbReference>
<evidence type="ECO:0000313" key="8">
    <source>
        <dbReference type="Proteomes" id="UP000002281"/>
    </source>
</evidence>
<dbReference type="HOGENOM" id="CLU_059568_0_1_1"/>
<evidence type="ECO:0000256" key="3">
    <source>
        <dbReference type="ARBA" id="ARBA00022692"/>
    </source>
</evidence>
<feature type="transmembrane region" description="Helical" evidence="6">
    <location>
        <begin position="166"/>
        <end position="186"/>
    </location>
</feature>
<keyword evidence="3 6" id="KW-0812">Transmembrane</keyword>
<feature type="transmembrane region" description="Helical" evidence="6">
    <location>
        <begin position="123"/>
        <end position="145"/>
    </location>
</feature>
<organism evidence="7 8">
    <name type="scientific">Equus caballus</name>
    <name type="common">Horse</name>
    <dbReference type="NCBI Taxonomy" id="9796"/>
    <lineage>
        <taxon>Eukaryota</taxon>
        <taxon>Metazoa</taxon>
        <taxon>Chordata</taxon>
        <taxon>Craniata</taxon>
        <taxon>Vertebrata</taxon>
        <taxon>Euteleostomi</taxon>
        <taxon>Mammalia</taxon>
        <taxon>Eutheria</taxon>
        <taxon>Laurasiatheria</taxon>
        <taxon>Perissodactyla</taxon>
        <taxon>Equidae</taxon>
        <taxon>Equus</taxon>
    </lineage>
</organism>
<dbReference type="PaxDb" id="9796-ENSECAP00000009712"/>
<comment type="similarity">
    <text evidence="2">Belongs to the TMEM45 family.</text>
</comment>
<evidence type="ECO:0000256" key="1">
    <source>
        <dbReference type="ARBA" id="ARBA00004141"/>
    </source>
</evidence>
<reference evidence="7 8" key="1">
    <citation type="journal article" date="2009" name="Science">
        <title>Genome sequence, comparative analysis, and population genetics of the domestic horse.</title>
        <authorList>
            <consortium name="Broad Institute Genome Sequencing Platform"/>
            <consortium name="Broad Institute Whole Genome Assembly Team"/>
            <person name="Wade C.M."/>
            <person name="Giulotto E."/>
            <person name="Sigurdsson S."/>
            <person name="Zoli M."/>
            <person name="Gnerre S."/>
            <person name="Imsland F."/>
            <person name="Lear T.L."/>
            <person name="Adelson D.L."/>
            <person name="Bailey E."/>
            <person name="Bellone R.R."/>
            <person name="Bloecker H."/>
            <person name="Distl O."/>
            <person name="Edgar R.C."/>
            <person name="Garber M."/>
            <person name="Leeb T."/>
            <person name="Mauceli E."/>
            <person name="MacLeod J.N."/>
            <person name="Penedo M.C.T."/>
            <person name="Raison J.M."/>
            <person name="Sharpe T."/>
            <person name="Vogel J."/>
            <person name="Andersson L."/>
            <person name="Antczak D.F."/>
            <person name="Biagi T."/>
            <person name="Binns M.M."/>
            <person name="Chowdhary B.P."/>
            <person name="Coleman S.J."/>
            <person name="Della Valle G."/>
            <person name="Fryc S."/>
            <person name="Guerin G."/>
            <person name="Hasegawa T."/>
            <person name="Hill E.W."/>
            <person name="Jurka J."/>
            <person name="Kiialainen A."/>
            <person name="Lindgren G."/>
            <person name="Liu J."/>
            <person name="Magnani E."/>
            <person name="Mickelson J.R."/>
            <person name="Murray J."/>
            <person name="Nergadze S.G."/>
            <person name="Onofrio R."/>
            <person name="Pedroni S."/>
            <person name="Piras M.F."/>
            <person name="Raudsepp T."/>
            <person name="Rocchi M."/>
            <person name="Roeed K.H."/>
            <person name="Ryder O.A."/>
            <person name="Searle S."/>
            <person name="Skow L."/>
            <person name="Swinburne J.E."/>
            <person name="Syvaenen A.C."/>
            <person name="Tozaki T."/>
            <person name="Valberg S.J."/>
            <person name="Vaudin M."/>
            <person name="White J.R."/>
            <person name="Zody M.C."/>
            <person name="Lander E.S."/>
            <person name="Lindblad-Toh K."/>
        </authorList>
    </citation>
    <scope>NUCLEOTIDE SEQUENCE [LARGE SCALE GENOMIC DNA]</scope>
    <source>
        <strain evidence="7 8">Thoroughbred</strain>
    </source>
</reference>
<dbReference type="InterPro" id="IPR042127">
    <property type="entry name" value="TMEM45"/>
</dbReference>
<dbReference type="FunCoup" id="F7BFB5">
    <property type="interactions" value="1"/>
</dbReference>